<proteinExistence type="predicted"/>
<dbReference type="Proteomes" id="UP001189429">
    <property type="component" value="Unassembled WGS sequence"/>
</dbReference>
<sequence length="86" mass="9654">EKPETAVRFRPLHQGLNWSDDVLCSDDAAGSTPFLLMPEQSPYSRPRQQPQHQVWTVEVAPVRGSLTVSFRQGSEFVAQNCVSRAK</sequence>
<keyword evidence="2" id="KW-1185">Reference proteome</keyword>
<feature type="non-terminal residue" evidence="1">
    <location>
        <position position="1"/>
    </location>
</feature>
<gene>
    <name evidence="1" type="ORF">PCOR1329_LOCUS74997</name>
</gene>
<evidence type="ECO:0000313" key="2">
    <source>
        <dbReference type="Proteomes" id="UP001189429"/>
    </source>
</evidence>
<evidence type="ECO:0000313" key="1">
    <source>
        <dbReference type="EMBL" id="CAK0896552.1"/>
    </source>
</evidence>
<comment type="caution">
    <text evidence="1">The sequence shown here is derived from an EMBL/GenBank/DDBJ whole genome shotgun (WGS) entry which is preliminary data.</text>
</comment>
<reference evidence="1" key="1">
    <citation type="submission" date="2023-10" db="EMBL/GenBank/DDBJ databases">
        <authorList>
            <person name="Chen Y."/>
            <person name="Shah S."/>
            <person name="Dougan E. K."/>
            <person name="Thang M."/>
            <person name="Chan C."/>
        </authorList>
    </citation>
    <scope>NUCLEOTIDE SEQUENCE [LARGE SCALE GENOMIC DNA]</scope>
</reference>
<dbReference type="EMBL" id="CAUYUJ010020206">
    <property type="protein sequence ID" value="CAK0896552.1"/>
    <property type="molecule type" value="Genomic_DNA"/>
</dbReference>
<organism evidence="1 2">
    <name type="scientific">Prorocentrum cordatum</name>
    <dbReference type="NCBI Taxonomy" id="2364126"/>
    <lineage>
        <taxon>Eukaryota</taxon>
        <taxon>Sar</taxon>
        <taxon>Alveolata</taxon>
        <taxon>Dinophyceae</taxon>
        <taxon>Prorocentrales</taxon>
        <taxon>Prorocentraceae</taxon>
        <taxon>Prorocentrum</taxon>
    </lineage>
</organism>
<accession>A0ABN9XAJ1</accession>
<feature type="non-terminal residue" evidence="1">
    <location>
        <position position="86"/>
    </location>
</feature>
<name>A0ABN9XAJ1_9DINO</name>
<protein>
    <submittedName>
        <fullName evidence="1">Uncharacterized protein</fullName>
    </submittedName>
</protein>